<evidence type="ECO:0000259" key="3">
    <source>
        <dbReference type="PROSITE" id="PS50055"/>
    </source>
</evidence>
<feature type="domain" description="Tyrosine specific protein phosphatases" evidence="4">
    <location>
        <begin position="312"/>
        <end position="418"/>
    </location>
</feature>
<dbReference type="Proteomes" id="UP000320762">
    <property type="component" value="Unassembled WGS sequence"/>
</dbReference>
<dbReference type="PROSITE" id="PS50056">
    <property type="entry name" value="TYR_PHOSPHATASE_2"/>
    <property type="match status" value="1"/>
</dbReference>
<dbReference type="AlphaFoldDB" id="A0A550C9X1"/>
<dbReference type="OrthoDB" id="10253954at2759"/>
<feature type="domain" description="Tyrosine-protein phosphatase" evidence="3">
    <location>
        <begin position="117"/>
        <end position="427"/>
    </location>
</feature>
<sequence length="435" mass="48018">MSGKVKRRLVSICRRAFVSSGDSDVRPKSSATMRTDYAWLARAMTPDGFKRVVGDLEERELQRYMARTRSREDAERERDPTIKPPSVAEASLAGSSYAFDIKQNVVDHYAVTAGCQPLNEQHNRYLQLEPYDRTRVTAPDPDTPPSNAQRYLNANWVREKYGGKWWIATQAPLPHTSHAFLSIITQPVAVMQRPADMPATRVRTVVQLTQNMEGGRRKAHPYFPEVVGQTIIIPPEPGCAAAPLKVSLVRSEHIERANCVKSIISVKPVEQSPATSQAQHSKDDAPIVFQHLLYAAWPDHGVPEAQDRASLQEFARLVDDANRDTSLSPQPSDDPDPPIIVGCSAGIGRTGSFIALSSLLRSLGVLRAPARSTPPSLVPPPSPLGPLPETCKDDMVAQEVDALREQRPGMVQRDEQILLIYELLAYALDSQGVDS</sequence>
<comment type="similarity">
    <text evidence="1">Belongs to the protein-tyrosine phosphatase family. Non-receptor class subfamily.</text>
</comment>
<protein>
    <submittedName>
        <fullName evidence="5">Protein-tyrosine phosphatase-like protein</fullName>
    </submittedName>
</protein>
<dbReference type="InterPro" id="IPR000387">
    <property type="entry name" value="Tyr_Pase_dom"/>
</dbReference>
<organism evidence="5 6">
    <name type="scientific">Schizophyllum amplum</name>
    <dbReference type="NCBI Taxonomy" id="97359"/>
    <lineage>
        <taxon>Eukaryota</taxon>
        <taxon>Fungi</taxon>
        <taxon>Dikarya</taxon>
        <taxon>Basidiomycota</taxon>
        <taxon>Agaricomycotina</taxon>
        <taxon>Agaricomycetes</taxon>
        <taxon>Agaricomycetidae</taxon>
        <taxon>Agaricales</taxon>
        <taxon>Schizophyllaceae</taxon>
        <taxon>Schizophyllum</taxon>
    </lineage>
</organism>
<evidence type="ECO:0000313" key="6">
    <source>
        <dbReference type="Proteomes" id="UP000320762"/>
    </source>
</evidence>
<dbReference type="PANTHER" id="PTHR19134">
    <property type="entry name" value="RECEPTOR-TYPE TYROSINE-PROTEIN PHOSPHATASE"/>
    <property type="match status" value="1"/>
</dbReference>
<dbReference type="STRING" id="97359.A0A550C9X1"/>
<dbReference type="SMART" id="SM00404">
    <property type="entry name" value="PTPc_motif"/>
    <property type="match status" value="1"/>
</dbReference>
<accession>A0A550C9X1</accession>
<dbReference type="SMART" id="SM00194">
    <property type="entry name" value="PTPc"/>
    <property type="match status" value="1"/>
</dbReference>
<dbReference type="PROSITE" id="PS50055">
    <property type="entry name" value="TYR_PHOSPHATASE_PTP"/>
    <property type="match status" value="1"/>
</dbReference>
<gene>
    <name evidence="5" type="ORF">BD626DRAFT_501572</name>
</gene>
<dbReference type="InterPro" id="IPR050348">
    <property type="entry name" value="Protein-Tyr_Phosphatase"/>
</dbReference>
<feature type="compositionally biased region" description="Basic and acidic residues" evidence="2">
    <location>
        <begin position="69"/>
        <end position="81"/>
    </location>
</feature>
<dbReference type="GO" id="GO:0004725">
    <property type="term" value="F:protein tyrosine phosphatase activity"/>
    <property type="evidence" value="ECO:0007669"/>
    <property type="project" value="InterPro"/>
</dbReference>
<dbReference type="PANTHER" id="PTHR19134:SF449">
    <property type="entry name" value="TYROSINE-PROTEIN PHOSPHATASE 1"/>
    <property type="match status" value="1"/>
</dbReference>
<dbReference type="CDD" id="cd00047">
    <property type="entry name" value="PTPc"/>
    <property type="match status" value="1"/>
</dbReference>
<proteinExistence type="inferred from homology"/>
<evidence type="ECO:0000256" key="2">
    <source>
        <dbReference type="SAM" id="MobiDB-lite"/>
    </source>
</evidence>
<dbReference type="SUPFAM" id="SSF52799">
    <property type="entry name" value="(Phosphotyrosine protein) phosphatases II"/>
    <property type="match status" value="1"/>
</dbReference>
<dbReference type="InterPro" id="IPR029021">
    <property type="entry name" value="Prot-tyrosine_phosphatase-like"/>
</dbReference>
<dbReference type="EMBL" id="VDMD01000016">
    <property type="protein sequence ID" value="TRM61599.1"/>
    <property type="molecule type" value="Genomic_DNA"/>
</dbReference>
<name>A0A550C9X1_9AGAR</name>
<dbReference type="PRINTS" id="PR00700">
    <property type="entry name" value="PRTYPHPHTASE"/>
</dbReference>
<dbReference type="InterPro" id="IPR000242">
    <property type="entry name" value="PTP_cat"/>
</dbReference>
<dbReference type="Pfam" id="PF00102">
    <property type="entry name" value="Y_phosphatase"/>
    <property type="match status" value="1"/>
</dbReference>
<dbReference type="InterPro" id="IPR003595">
    <property type="entry name" value="Tyr_Pase_cat"/>
</dbReference>
<evidence type="ECO:0000313" key="5">
    <source>
        <dbReference type="EMBL" id="TRM61599.1"/>
    </source>
</evidence>
<dbReference type="Gene3D" id="3.90.190.10">
    <property type="entry name" value="Protein tyrosine phosphatase superfamily"/>
    <property type="match status" value="1"/>
</dbReference>
<feature type="region of interest" description="Disordered" evidence="2">
    <location>
        <begin position="66"/>
        <end position="87"/>
    </location>
</feature>
<evidence type="ECO:0000256" key="1">
    <source>
        <dbReference type="ARBA" id="ARBA00009649"/>
    </source>
</evidence>
<evidence type="ECO:0000259" key="4">
    <source>
        <dbReference type="PROSITE" id="PS50056"/>
    </source>
</evidence>
<reference evidence="5 6" key="1">
    <citation type="journal article" date="2019" name="New Phytol.">
        <title>Comparative genomics reveals unique wood-decay strategies and fruiting body development in the Schizophyllaceae.</title>
        <authorList>
            <person name="Almasi E."/>
            <person name="Sahu N."/>
            <person name="Krizsan K."/>
            <person name="Balint B."/>
            <person name="Kovacs G.M."/>
            <person name="Kiss B."/>
            <person name="Cseklye J."/>
            <person name="Drula E."/>
            <person name="Henrissat B."/>
            <person name="Nagy I."/>
            <person name="Chovatia M."/>
            <person name="Adam C."/>
            <person name="LaButti K."/>
            <person name="Lipzen A."/>
            <person name="Riley R."/>
            <person name="Grigoriev I.V."/>
            <person name="Nagy L.G."/>
        </authorList>
    </citation>
    <scope>NUCLEOTIDE SEQUENCE [LARGE SCALE GENOMIC DNA]</scope>
    <source>
        <strain evidence="5 6">NL-1724</strain>
    </source>
</reference>
<comment type="caution">
    <text evidence="5">The sequence shown here is derived from an EMBL/GenBank/DDBJ whole genome shotgun (WGS) entry which is preliminary data.</text>
</comment>
<keyword evidence="6" id="KW-1185">Reference proteome</keyword>